<feature type="region of interest" description="Disordered" evidence="1">
    <location>
        <begin position="550"/>
        <end position="599"/>
    </location>
</feature>
<dbReference type="PRINTS" id="PR00038">
    <property type="entry name" value="HTHLUXR"/>
</dbReference>
<dbReference type="Proteomes" id="UP001500909">
    <property type="component" value="Unassembled WGS sequence"/>
</dbReference>
<dbReference type="InterPro" id="IPR016032">
    <property type="entry name" value="Sig_transdc_resp-reg_C-effctor"/>
</dbReference>
<dbReference type="InterPro" id="IPR000792">
    <property type="entry name" value="Tscrpt_reg_LuxR_C"/>
</dbReference>
<feature type="compositionally biased region" description="Basic and acidic residues" evidence="1">
    <location>
        <begin position="553"/>
        <end position="579"/>
    </location>
</feature>
<dbReference type="Gene3D" id="1.10.10.10">
    <property type="entry name" value="Winged helix-like DNA-binding domain superfamily/Winged helix DNA-binding domain"/>
    <property type="match status" value="1"/>
</dbReference>
<evidence type="ECO:0000259" key="2">
    <source>
        <dbReference type="PROSITE" id="PS50043"/>
    </source>
</evidence>
<evidence type="ECO:0000313" key="4">
    <source>
        <dbReference type="Proteomes" id="UP001500909"/>
    </source>
</evidence>
<dbReference type="InterPro" id="IPR027417">
    <property type="entry name" value="P-loop_NTPase"/>
</dbReference>
<comment type="caution">
    <text evidence="3">The sequence shown here is derived from an EMBL/GenBank/DDBJ whole genome shotgun (WGS) entry which is preliminary data.</text>
</comment>
<dbReference type="SUPFAM" id="SSF48452">
    <property type="entry name" value="TPR-like"/>
    <property type="match status" value="1"/>
</dbReference>
<dbReference type="InterPro" id="IPR011990">
    <property type="entry name" value="TPR-like_helical_dom_sf"/>
</dbReference>
<keyword evidence="4" id="KW-1185">Reference proteome</keyword>
<feature type="domain" description="HTH luxR-type" evidence="2">
    <location>
        <begin position="646"/>
        <end position="711"/>
    </location>
</feature>
<evidence type="ECO:0000313" key="3">
    <source>
        <dbReference type="EMBL" id="GAA0448651.1"/>
    </source>
</evidence>
<evidence type="ECO:0000256" key="1">
    <source>
        <dbReference type="SAM" id="MobiDB-lite"/>
    </source>
</evidence>
<dbReference type="Pfam" id="PF00196">
    <property type="entry name" value="GerE"/>
    <property type="match status" value="1"/>
</dbReference>
<dbReference type="SUPFAM" id="SSF46894">
    <property type="entry name" value="C-terminal effector domain of the bipartite response regulators"/>
    <property type="match status" value="1"/>
</dbReference>
<dbReference type="EMBL" id="BAAABY010000009">
    <property type="protein sequence ID" value="GAA0448651.1"/>
    <property type="molecule type" value="Genomic_DNA"/>
</dbReference>
<gene>
    <name evidence="3" type="ORF">GCM10010361_10810</name>
</gene>
<sequence>MVSLAGVQSSALIPHAVVDSLDIHDETGRPPEDVLVEHLRSRQLLLVLDNCEHVLGACALLIRDILSAAEGVRVLATSRHRLRLTEEHLLAVEPLPTPARETPAHAADTSRFPALQLFADRATAVAPDFEITDENRAAVVRVCRRLDGLPLAIELAAVRLHALGVEQLDERLDDQFRLLTAGSPAAPRRHQTLRSAVDWSFDLCTPREQLAWARLSVLVDSFDLCAAESVCPGAGLDRSEVLDSVAGLVEKSILARENAGGTVRYRMLALVREYGQQRLKLLGENVAVQRLHRDHFLRLAEVFERQWFGPGQSAIVARLRAERGNLRAALEFCLTSPDEIGYGRQLMRALWFYWSERGALAEMRHWWRRIGLQESRKAISAAAKSVWLAGLLSVIHSRSAAVLQSGIPPRQEPASEGTPAFDSLAVVAAREDGGERELCFHVLSRVEIACTLVFRGVPEHALPLCEEALAVCEAYSEQWVRSYVLCTLATAHWALGDHQRAARYARQCLRLDYVSQEPRAVGRAVELLAAVATAQGEAERAAVLRGAAHHMRRDVGGEPVDRHREEQSVGPEQRDERTADQALDAPVRDRGRAYRSGQEKSLQETIEYALCALPESANGRPAPAPGGRPDAVPSGRTASGIPTVLSSASEAGLTPRECEVAGLIAQGLTNRQIAETLVISRRTAEGHVERILGKLGFTTRSQVAVWVSERTRVSGSGKPPEQR</sequence>
<organism evidence="3 4">
    <name type="scientific">Streptomyces olivaceiscleroticus</name>
    <dbReference type="NCBI Taxonomy" id="68245"/>
    <lineage>
        <taxon>Bacteria</taxon>
        <taxon>Bacillati</taxon>
        <taxon>Actinomycetota</taxon>
        <taxon>Actinomycetes</taxon>
        <taxon>Kitasatosporales</taxon>
        <taxon>Streptomycetaceae</taxon>
        <taxon>Streptomyces</taxon>
    </lineage>
</organism>
<dbReference type="InterPro" id="IPR058852">
    <property type="entry name" value="HTH_77"/>
</dbReference>
<dbReference type="Pfam" id="PF25872">
    <property type="entry name" value="HTH_77"/>
    <property type="match status" value="1"/>
</dbReference>
<protein>
    <submittedName>
        <fullName evidence="3">LuxR family transcriptional regulator</fullName>
    </submittedName>
</protein>
<dbReference type="SUPFAM" id="SSF52540">
    <property type="entry name" value="P-loop containing nucleoside triphosphate hydrolases"/>
    <property type="match status" value="1"/>
</dbReference>
<dbReference type="PANTHER" id="PTHR47691:SF3">
    <property type="entry name" value="HTH-TYPE TRANSCRIPTIONAL REGULATOR RV0890C-RELATED"/>
    <property type="match status" value="1"/>
</dbReference>
<dbReference type="Gene3D" id="1.25.40.10">
    <property type="entry name" value="Tetratricopeptide repeat domain"/>
    <property type="match status" value="1"/>
</dbReference>
<accession>A0ABN0ZIA0</accession>
<feature type="compositionally biased region" description="Basic and acidic residues" evidence="1">
    <location>
        <begin position="586"/>
        <end position="599"/>
    </location>
</feature>
<name>A0ABN0ZIA0_9ACTN</name>
<proteinExistence type="predicted"/>
<reference evidence="3 4" key="1">
    <citation type="journal article" date="2019" name="Int. J. Syst. Evol. Microbiol.">
        <title>The Global Catalogue of Microorganisms (GCM) 10K type strain sequencing project: providing services to taxonomists for standard genome sequencing and annotation.</title>
        <authorList>
            <consortium name="The Broad Institute Genomics Platform"/>
            <consortium name="The Broad Institute Genome Sequencing Center for Infectious Disease"/>
            <person name="Wu L."/>
            <person name="Ma J."/>
        </authorList>
    </citation>
    <scope>NUCLEOTIDE SEQUENCE [LARGE SCALE GENOMIC DNA]</scope>
    <source>
        <strain evidence="3 4">JCM 4805</strain>
    </source>
</reference>
<dbReference type="PROSITE" id="PS50043">
    <property type="entry name" value="HTH_LUXR_2"/>
    <property type="match status" value="1"/>
</dbReference>
<dbReference type="PANTHER" id="PTHR47691">
    <property type="entry name" value="REGULATOR-RELATED"/>
    <property type="match status" value="1"/>
</dbReference>
<dbReference type="InterPro" id="IPR036388">
    <property type="entry name" value="WH-like_DNA-bd_sf"/>
</dbReference>
<dbReference type="CDD" id="cd06170">
    <property type="entry name" value="LuxR_C_like"/>
    <property type="match status" value="1"/>
</dbReference>
<dbReference type="SMART" id="SM00421">
    <property type="entry name" value="HTH_LUXR"/>
    <property type="match status" value="1"/>
</dbReference>